<dbReference type="HAMAP" id="MF_00772">
    <property type="entry name" value="OGT"/>
    <property type="match status" value="1"/>
</dbReference>
<dbReference type="InterPro" id="IPR036388">
    <property type="entry name" value="WH-like_DNA-bd_sf"/>
</dbReference>
<dbReference type="InterPro" id="IPR023546">
    <property type="entry name" value="MGMT"/>
</dbReference>
<keyword evidence="6 8" id="KW-0234">DNA repair</keyword>
<keyword evidence="5 8" id="KW-0227">DNA damage</keyword>
<dbReference type="AlphaFoldDB" id="A0A3N4P525"/>
<accession>A0A3N4P525</accession>
<comment type="function">
    <text evidence="8">Involved in the cellular defense against the biological effects of O6-methylguanine (O6-MeG) and O4-methylthymine (O4-MeT) in DNA. Repairs the methylated nucleobase in DNA by stoichiometrically transferring the methyl group to a cysteine residue in the enzyme. This is a suicide reaction: the enzyme is irreversibly inactivated.</text>
</comment>
<evidence type="ECO:0000259" key="10">
    <source>
        <dbReference type="Pfam" id="PF02870"/>
    </source>
</evidence>
<organism evidence="11 12">
    <name type="scientific">Candidatus Pantoea deserta</name>
    <dbReference type="NCBI Taxonomy" id="1869313"/>
    <lineage>
        <taxon>Bacteria</taxon>
        <taxon>Pseudomonadati</taxon>
        <taxon>Pseudomonadota</taxon>
        <taxon>Gammaproteobacteria</taxon>
        <taxon>Enterobacterales</taxon>
        <taxon>Erwiniaceae</taxon>
        <taxon>Pantoea</taxon>
    </lineage>
</organism>
<dbReference type="OrthoDB" id="9802228at2"/>
<evidence type="ECO:0000313" key="12">
    <source>
        <dbReference type="Proteomes" id="UP000281332"/>
    </source>
</evidence>
<feature type="active site" description="Nucleophile; methyl group acceptor" evidence="8">
    <location>
        <position position="129"/>
    </location>
</feature>
<feature type="domain" description="Methylguanine DNA methyltransferase ribonuclease-like" evidence="10">
    <location>
        <begin position="5"/>
        <end position="74"/>
    </location>
</feature>
<evidence type="ECO:0000313" key="11">
    <source>
        <dbReference type="EMBL" id="RPE03762.1"/>
    </source>
</evidence>
<keyword evidence="8" id="KW-0963">Cytoplasm</keyword>
<comment type="miscellaneous">
    <text evidence="8">This enzyme catalyzes only one turnover and therefore is not strictly catalytic. According to one definition, an enzyme is a biocatalyst that acts repeatedly and over many reaction cycles.</text>
</comment>
<dbReference type="SUPFAM" id="SSF53155">
    <property type="entry name" value="Methylated DNA-protein cysteine methyltransferase domain"/>
    <property type="match status" value="1"/>
</dbReference>
<comment type="catalytic activity">
    <reaction evidence="7 8">
        <text>a 6-O-methyl-2'-deoxyguanosine in DNA + L-cysteinyl-[protein] = S-methyl-L-cysteinyl-[protein] + a 2'-deoxyguanosine in DNA</text>
        <dbReference type="Rhea" id="RHEA:24000"/>
        <dbReference type="Rhea" id="RHEA-COMP:10131"/>
        <dbReference type="Rhea" id="RHEA-COMP:10132"/>
        <dbReference type="Rhea" id="RHEA-COMP:11367"/>
        <dbReference type="Rhea" id="RHEA-COMP:11368"/>
        <dbReference type="ChEBI" id="CHEBI:29950"/>
        <dbReference type="ChEBI" id="CHEBI:82612"/>
        <dbReference type="ChEBI" id="CHEBI:85445"/>
        <dbReference type="ChEBI" id="CHEBI:85448"/>
        <dbReference type="EC" id="2.1.1.63"/>
    </reaction>
</comment>
<protein>
    <recommendedName>
        <fullName evidence="8">Methylated-DNA--protein-cysteine methyltransferase</fullName>
        <ecNumber evidence="8">2.1.1.63</ecNumber>
    </recommendedName>
    <alternativeName>
        <fullName evidence="8">6-O-methylguanine-DNA methyltransferase</fullName>
        <shortName evidence="8">MGMT</shortName>
    </alternativeName>
    <alternativeName>
        <fullName evidence="8">O-6-methylguanine-DNA-alkyltransferase</fullName>
    </alternativeName>
</protein>
<keyword evidence="3 8" id="KW-0489">Methyltransferase</keyword>
<proteinExistence type="inferred from homology"/>
<dbReference type="CDD" id="cd06445">
    <property type="entry name" value="ATase"/>
    <property type="match status" value="1"/>
</dbReference>
<dbReference type="Gene3D" id="1.10.10.10">
    <property type="entry name" value="Winged helix-like DNA-binding domain superfamily/Winged helix DNA-binding domain"/>
    <property type="match status" value="1"/>
</dbReference>
<dbReference type="SUPFAM" id="SSF46767">
    <property type="entry name" value="Methylated DNA-protein cysteine methyltransferase, C-terminal domain"/>
    <property type="match status" value="1"/>
</dbReference>
<dbReference type="PANTHER" id="PTHR10815">
    <property type="entry name" value="METHYLATED-DNA--PROTEIN-CYSTEINE METHYLTRANSFERASE"/>
    <property type="match status" value="1"/>
</dbReference>
<evidence type="ECO:0000256" key="6">
    <source>
        <dbReference type="ARBA" id="ARBA00023204"/>
    </source>
</evidence>
<dbReference type="RefSeq" id="WP_123799216.1">
    <property type="nucleotide sequence ID" value="NZ_RMVG01000002.1"/>
</dbReference>
<dbReference type="GO" id="GO:0006307">
    <property type="term" value="P:DNA alkylation repair"/>
    <property type="evidence" value="ECO:0007669"/>
    <property type="project" value="UniProtKB-UniRule"/>
</dbReference>
<comment type="caution">
    <text evidence="11">The sequence shown here is derived from an EMBL/GenBank/DDBJ whole genome shotgun (WGS) entry which is preliminary data.</text>
</comment>
<gene>
    <name evidence="11" type="ORF">BBB56_04615</name>
</gene>
<dbReference type="EMBL" id="RMVG01000002">
    <property type="protein sequence ID" value="RPE03762.1"/>
    <property type="molecule type" value="Genomic_DNA"/>
</dbReference>
<evidence type="ECO:0000256" key="3">
    <source>
        <dbReference type="ARBA" id="ARBA00022603"/>
    </source>
</evidence>
<dbReference type="Gene3D" id="3.30.160.70">
    <property type="entry name" value="Methylated DNA-protein cysteine methyltransferase domain"/>
    <property type="match status" value="1"/>
</dbReference>
<evidence type="ECO:0000256" key="1">
    <source>
        <dbReference type="ARBA" id="ARBA00001286"/>
    </source>
</evidence>
<dbReference type="PANTHER" id="PTHR10815:SF5">
    <property type="entry name" value="METHYLATED-DNA--PROTEIN-CYSTEINE METHYLTRANSFERASE"/>
    <property type="match status" value="1"/>
</dbReference>
<sequence length="176" mass="19325">MYHFKLVSTPVGELKLVASERGLAAILWKNDDPHGARFLPQTCDDAHPVLIETERQLREYFAGERRCFELPLDFVGTDFQKKVWNALVTIPFGETRSYSEIARQIGHPQAVRAVGAANGRNPLSIVAPCHRVIGANGKLTGFAGGLEVKAFLLDLEMPQTAGVLPLFAEESAKQAI</sequence>
<dbReference type="EC" id="2.1.1.63" evidence="8"/>
<comment type="similarity">
    <text evidence="2 8">Belongs to the MGMT family.</text>
</comment>
<keyword evidence="12" id="KW-1185">Reference proteome</keyword>
<dbReference type="FunFam" id="1.10.10.10:FF:000214">
    <property type="entry name" value="Methylated-DNA--protein-cysteine methyltransferase"/>
    <property type="match status" value="1"/>
</dbReference>
<dbReference type="Pfam" id="PF01035">
    <property type="entry name" value="DNA_binding_1"/>
    <property type="match status" value="1"/>
</dbReference>
<evidence type="ECO:0000256" key="5">
    <source>
        <dbReference type="ARBA" id="ARBA00022763"/>
    </source>
</evidence>
<reference evidence="11 12" key="1">
    <citation type="submission" date="2018-11" db="EMBL/GenBank/DDBJ databases">
        <title>Whole genome sequencing of Pantoea sp. RIT388.</title>
        <authorList>
            <person name="Gan H.M."/>
            <person name="Hudson A.O."/>
        </authorList>
    </citation>
    <scope>NUCLEOTIDE SEQUENCE [LARGE SCALE GENOMIC DNA]</scope>
    <source>
        <strain evidence="11 12">RIT388</strain>
    </source>
</reference>
<evidence type="ECO:0000256" key="7">
    <source>
        <dbReference type="ARBA" id="ARBA00049348"/>
    </source>
</evidence>
<evidence type="ECO:0000256" key="4">
    <source>
        <dbReference type="ARBA" id="ARBA00022679"/>
    </source>
</evidence>
<dbReference type="Pfam" id="PF02870">
    <property type="entry name" value="Methyltransf_1N"/>
    <property type="match status" value="1"/>
</dbReference>
<dbReference type="NCBIfam" id="TIGR00589">
    <property type="entry name" value="ogt"/>
    <property type="match status" value="1"/>
</dbReference>
<dbReference type="GO" id="GO:0003908">
    <property type="term" value="F:methylated-DNA-[protein]-cysteine S-methyltransferase activity"/>
    <property type="evidence" value="ECO:0007669"/>
    <property type="project" value="UniProtKB-UniRule"/>
</dbReference>
<comment type="catalytic activity">
    <reaction evidence="1 8">
        <text>a 4-O-methyl-thymidine in DNA + L-cysteinyl-[protein] = a thymidine in DNA + S-methyl-L-cysteinyl-[protein]</text>
        <dbReference type="Rhea" id="RHEA:53428"/>
        <dbReference type="Rhea" id="RHEA-COMP:10131"/>
        <dbReference type="Rhea" id="RHEA-COMP:10132"/>
        <dbReference type="Rhea" id="RHEA-COMP:13555"/>
        <dbReference type="Rhea" id="RHEA-COMP:13556"/>
        <dbReference type="ChEBI" id="CHEBI:29950"/>
        <dbReference type="ChEBI" id="CHEBI:82612"/>
        <dbReference type="ChEBI" id="CHEBI:137386"/>
        <dbReference type="ChEBI" id="CHEBI:137387"/>
        <dbReference type="EC" id="2.1.1.63"/>
    </reaction>
</comment>
<evidence type="ECO:0000256" key="2">
    <source>
        <dbReference type="ARBA" id="ARBA00008711"/>
    </source>
</evidence>
<evidence type="ECO:0000259" key="9">
    <source>
        <dbReference type="Pfam" id="PF01035"/>
    </source>
</evidence>
<keyword evidence="4 8" id="KW-0808">Transferase</keyword>
<dbReference type="Proteomes" id="UP000281332">
    <property type="component" value="Unassembled WGS sequence"/>
</dbReference>
<dbReference type="GO" id="GO:0005737">
    <property type="term" value="C:cytoplasm"/>
    <property type="evidence" value="ECO:0007669"/>
    <property type="project" value="UniProtKB-SubCell"/>
</dbReference>
<dbReference type="InterPro" id="IPR036631">
    <property type="entry name" value="MGMT_N_sf"/>
</dbReference>
<evidence type="ECO:0000256" key="8">
    <source>
        <dbReference type="HAMAP-Rule" id="MF_00772"/>
    </source>
</evidence>
<dbReference type="InterPro" id="IPR008332">
    <property type="entry name" value="MethylG_MeTrfase_N"/>
</dbReference>
<dbReference type="InterPro" id="IPR036217">
    <property type="entry name" value="MethylDNA_cys_MeTrfase_DNAb"/>
</dbReference>
<comment type="subcellular location">
    <subcellularLocation>
        <location evidence="8">Cytoplasm</location>
    </subcellularLocation>
</comment>
<name>A0A3N4P525_9GAMM</name>
<feature type="domain" description="Methylated-DNA-[protein]-cysteine S-methyltransferase DNA binding" evidence="9">
    <location>
        <begin position="78"/>
        <end position="156"/>
    </location>
</feature>
<dbReference type="GO" id="GO:0032259">
    <property type="term" value="P:methylation"/>
    <property type="evidence" value="ECO:0007669"/>
    <property type="project" value="UniProtKB-KW"/>
</dbReference>
<dbReference type="InterPro" id="IPR014048">
    <property type="entry name" value="MethylDNA_cys_MeTrfase_DNA-bd"/>
</dbReference>